<dbReference type="InterPro" id="IPR036249">
    <property type="entry name" value="Thioredoxin-like_sf"/>
</dbReference>
<evidence type="ECO:0000256" key="1">
    <source>
        <dbReference type="SAM" id="SignalP"/>
    </source>
</evidence>
<dbReference type="SUPFAM" id="SSF52833">
    <property type="entry name" value="Thioredoxin-like"/>
    <property type="match status" value="1"/>
</dbReference>
<reference evidence="2 3" key="1">
    <citation type="submission" date="2019-08" db="EMBL/GenBank/DDBJ databases">
        <title>Phlebobacter frassis gen. nov. sp. nov., a new member of family Sphingobacteriaceae isolated from sand fly rearing media.</title>
        <authorList>
            <person name="Kakumanu M.L."/>
            <person name="Marayati B.F."/>
            <person name="Wada-Katsumata A."/>
            <person name="Wasserberg G."/>
            <person name="Schal C."/>
            <person name="Apperson C.S."/>
            <person name="Ponnusamy L."/>
        </authorList>
    </citation>
    <scope>NUCLEOTIDE SEQUENCE [LARGE SCALE GENOMIC DNA]</scope>
    <source>
        <strain evidence="2 3">SSI9</strain>
    </source>
</reference>
<protein>
    <submittedName>
        <fullName evidence="2">Glutaredoxin</fullName>
    </submittedName>
</protein>
<keyword evidence="1" id="KW-0732">Signal</keyword>
<dbReference type="AlphaFoldDB" id="A0A5D4H2I1"/>
<sequence length="227" mass="25796">MKRKISLLWSFVIVLLTVACQNAGGNKNQNNEDTAVADTTTAKSFREEYESVNGAKSPSGKNIHIDVHVENDSSIIYATEEDVLELENGIVLFGFPTCPWCRNTIEPLLDFAKEQNVKIHYLNIAKIRDQKELQQDSIAIVTTNEGTEGYRAILKKFDEVLDPYKGLGDDTIKRISSSTVLFIKDNKAFEKKSGTIESQKDPYVKLTPEQHEELKQIYKEIYARYNQ</sequence>
<gene>
    <name evidence="2" type="ORF">FXV77_15865</name>
</gene>
<evidence type="ECO:0000313" key="2">
    <source>
        <dbReference type="EMBL" id="TYR34492.1"/>
    </source>
</evidence>
<organism evidence="2 3">
    <name type="scientific">Sphingobacterium phlebotomi</name>
    <dbReference type="NCBI Taxonomy" id="2605433"/>
    <lineage>
        <taxon>Bacteria</taxon>
        <taxon>Pseudomonadati</taxon>
        <taxon>Bacteroidota</taxon>
        <taxon>Sphingobacteriia</taxon>
        <taxon>Sphingobacteriales</taxon>
        <taxon>Sphingobacteriaceae</taxon>
        <taxon>Sphingobacterium</taxon>
    </lineage>
</organism>
<name>A0A5D4H2I1_9SPHI</name>
<dbReference type="Proteomes" id="UP000322362">
    <property type="component" value="Unassembled WGS sequence"/>
</dbReference>
<accession>A0A5D4H2I1</accession>
<dbReference type="RefSeq" id="WP_148920214.1">
    <property type="nucleotide sequence ID" value="NZ_VTAV01000012.1"/>
</dbReference>
<feature type="signal peptide" evidence="1">
    <location>
        <begin position="1"/>
        <end position="23"/>
    </location>
</feature>
<comment type="caution">
    <text evidence="2">The sequence shown here is derived from an EMBL/GenBank/DDBJ whole genome shotgun (WGS) entry which is preliminary data.</text>
</comment>
<dbReference type="PROSITE" id="PS51354">
    <property type="entry name" value="GLUTAREDOXIN_2"/>
    <property type="match status" value="1"/>
</dbReference>
<evidence type="ECO:0000313" key="3">
    <source>
        <dbReference type="Proteomes" id="UP000322362"/>
    </source>
</evidence>
<keyword evidence="3" id="KW-1185">Reference proteome</keyword>
<dbReference type="PROSITE" id="PS51257">
    <property type="entry name" value="PROKAR_LIPOPROTEIN"/>
    <property type="match status" value="1"/>
</dbReference>
<dbReference type="Gene3D" id="3.40.30.10">
    <property type="entry name" value="Glutaredoxin"/>
    <property type="match status" value="1"/>
</dbReference>
<proteinExistence type="predicted"/>
<feature type="chain" id="PRO_5022858119" evidence="1">
    <location>
        <begin position="24"/>
        <end position="227"/>
    </location>
</feature>
<dbReference type="EMBL" id="VTAV01000012">
    <property type="protein sequence ID" value="TYR34492.1"/>
    <property type="molecule type" value="Genomic_DNA"/>
</dbReference>